<proteinExistence type="predicted"/>
<geneLocation type="plasmid" evidence="1">
    <name>III</name>
</geneLocation>
<accession>A0A375IWX2</accession>
<dbReference type="Proteomes" id="UP000255505">
    <property type="component" value="Plasmid III"/>
</dbReference>
<sequence>MTDTSSVGALGVIGGRCGVSPLHSLSRESSATVASGVIRIPFESSIRIRRFPWRCRSSTMWRKLTHIIDGNLALLIMIHATVAFPVKTKERKTSPVVFLKLYVFSRKFVGRTMSERNWSSRSNHFDATSANCSSNTTSSRVSVTLAPSVHEEP</sequence>
<evidence type="ECO:0000313" key="1">
    <source>
        <dbReference type="EMBL" id="SPK77655.1"/>
    </source>
</evidence>
<keyword evidence="1" id="KW-0614">Plasmid</keyword>
<name>A0A375IWX2_9BURK</name>
<dbReference type="AlphaFoldDB" id="A0A375IWX2"/>
<protein>
    <submittedName>
        <fullName evidence="1">Uncharacterized protein</fullName>
    </submittedName>
</protein>
<reference evidence="1 2" key="1">
    <citation type="submission" date="2018-01" db="EMBL/GenBank/DDBJ databases">
        <authorList>
            <person name="Gaut B.S."/>
            <person name="Morton B.R."/>
            <person name="Clegg M.T."/>
            <person name="Duvall M.R."/>
        </authorList>
    </citation>
    <scope>NUCLEOTIDE SEQUENCE [LARGE SCALE GENOMIC DNA]</scope>
    <source>
        <strain evidence="1">Cupriavidus taiwanensis LMG 19425</strain>
        <plasmid evidence="2">Plasmid iii</plasmid>
    </source>
</reference>
<dbReference type="EMBL" id="LT991978">
    <property type="protein sequence ID" value="SPK77655.1"/>
    <property type="molecule type" value="Genomic_DNA"/>
</dbReference>
<organism evidence="1 2">
    <name type="scientific">Cupriavidus taiwanensis</name>
    <dbReference type="NCBI Taxonomy" id="164546"/>
    <lineage>
        <taxon>Bacteria</taxon>
        <taxon>Pseudomonadati</taxon>
        <taxon>Pseudomonadota</taxon>
        <taxon>Betaproteobacteria</taxon>
        <taxon>Burkholderiales</taxon>
        <taxon>Burkholderiaceae</taxon>
        <taxon>Cupriavidus</taxon>
    </lineage>
</organism>
<gene>
    <name evidence="1" type="ORF">CT19425_P60017</name>
</gene>
<evidence type="ECO:0000313" key="2">
    <source>
        <dbReference type="Proteomes" id="UP000255505"/>
    </source>
</evidence>